<keyword evidence="9" id="KW-1185">Reference proteome</keyword>
<comment type="similarity">
    <text evidence="1 6 7">Belongs to the acetokinase family.</text>
</comment>
<dbReference type="SUPFAM" id="SSF53067">
    <property type="entry name" value="Actin-like ATPase domain"/>
    <property type="match status" value="2"/>
</dbReference>
<dbReference type="GO" id="GO:0006085">
    <property type="term" value="P:acetyl-CoA biosynthetic process"/>
    <property type="evidence" value="ECO:0007669"/>
    <property type="project" value="UniProtKB-UniRule"/>
</dbReference>
<feature type="binding site" evidence="6">
    <location>
        <position position="7"/>
    </location>
    <ligand>
        <name>Mg(2+)</name>
        <dbReference type="ChEBI" id="CHEBI:18420"/>
    </ligand>
</feature>
<name>A0A9Q7AEM9_9BACT</name>
<feature type="binding site" evidence="6">
    <location>
        <begin position="283"/>
        <end position="285"/>
    </location>
    <ligand>
        <name>ATP</name>
        <dbReference type="ChEBI" id="CHEBI:30616"/>
    </ligand>
</feature>
<sequence>MKVLVLNCGSSSLKYQLFDMTDESVLAKGLVERIGIDGARIKHVKTDRDPVVTDVPIPNHKKAIQLVLDRLLDPSCGVISSLDELAAAGHRVVHGGDRFATSVRIDSQVLKGIEEVVPLAPLHNPANLTGIKAMVEVLPQLPQVAVFDTAFHQTMPPRAFVYGIPYHYYSENRIRRYGFHGTSHYFVAYRAAEMLGRPVESLKIVTCHLGNGSSITAVDGGRSVDTTLGFGTVPGVLMGTRCGDVDPLVVLSVMEAEGMDTKAMSHVLHKESGVFGISGVSSDLRDVEEAAAKGNERAQLALDMLVYHIRKYIGAYAAAMGGLDAIVFTAGIGENGVDIRDAVCRDLEFLGARFAPEKNKVRGKEQIISADDSRVAIMVIPTNEELVIARDTVKLVLTR</sequence>
<evidence type="ECO:0000256" key="2">
    <source>
        <dbReference type="ARBA" id="ARBA00022679"/>
    </source>
</evidence>
<dbReference type="HAMAP" id="MF_00020">
    <property type="entry name" value="Acetate_kinase"/>
    <property type="match status" value="1"/>
</dbReference>
<dbReference type="PANTHER" id="PTHR21060">
    <property type="entry name" value="ACETATE KINASE"/>
    <property type="match status" value="1"/>
</dbReference>
<evidence type="ECO:0000256" key="6">
    <source>
        <dbReference type="HAMAP-Rule" id="MF_00020"/>
    </source>
</evidence>
<keyword evidence="6" id="KW-0479">Metal-binding</keyword>
<dbReference type="PRINTS" id="PR00471">
    <property type="entry name" value="ACETATEKNASE"/>
</dbReference>
<evidence type="ECO:0000256" key="3">
    <source>
        <dbReference type="ARBA" id="ARBA00022741"/>
    </source>
</evidence>
<dbReference type="InterPro" id="IPR004372">
    <property type="entry name" value="Ac/propionate_kinase"/>
</dbReference>
<feature type="binding site" evidence="6">
    <location>
        <begin position="331"/>
        <end position="335"/>
    </location>
    <ligand>
        <name>ATP</name>
        <dbReference type="ChEBI" id="CHEBI:30616"/>
    </ligand>
</feature>
<evidence type="ECO:0000256" key="1">
    <source>
        <dbReference type="ARBA" id="ARBA00008748"/>
    </source>
</evidence>
<dbReference type="InterPro" id="IPR023865">
    <property type="entry name" value="Aliphatic_acid_kinase_CS"/>
</dbReference>
<feature type="active site" description="Proton donor/acceptor" evidence="6">
    <location>
        <position position="148"/>
    </location>
</feature>
<dbReference type="GO" id="GO:0000287">
    <property type="term" value="F:magnesium ion binding"/>
    <property type="evidence" value="ECO:0007669"/>
    <property type="project" value="UniProtKB-UniRule"/>
</dbReference>
<dbReference type="GO" id="GO:0008776">
    <property type="term" value="F:acetate kinase activity"/>
    <property type="evidence" value="ECO:0007669"/>
    <property type="project" value="UniProtKB-UniRule"/>
</dbReference>
<feature type="site" description="Transition state stabilizer" evidence="6">
    <location>
        <position position="241"/>
    </location>
</feature>
<feature type="site" description="Transition state stabilizer" evidence="6">
    <location>
        <position position="180"/>
    </location>
</feature>
<dbReference type="NCBIfam" id="TIGR00016">
    <property type="entry name" value="ackA"/>
    <property type="match status" value="1"/>
</dbReference>
<evidence type="ECO:0000256" key="5">
    <source>
        <dbReference type="ARBA" id="ARBA00022840"/>
    </source>
</evidence>
<protein>
    <recommendedName>
        <fullName evidence="6">Acetate kinase</fullName>
        <ecNumber evidence="6">2.7.2.1</ecNumber>
    </recommendedName>
    <alternativeName>
        <fullName evidence="6">Acetokinase</fullName>
    </alternativeName>
</protein>
<dbReference type="PIRSF" id="PIRSF000722">
    <property type="entry name" value="Acetate_prop_kin"/>
    <property type="match status" value="1"/>
</dbReference>
<comment type="function">
    <text evidence="6">Catalyzes the formation of acetyl phosphate from acetate and ATP. Can also catalyze the reverse reaction.</text>
</comment>
<keyword evidence="6" id="KW-0460">Magnesium</keyword>
<dbReference type="PANTHER" id="PTHR21060:SF15">
    <property type="entry name" value="ACETATE KINASE-RELATED"/>
    <property type="match status" value="1"/>
</dbReference>
<dbReference type="Gene3D" id="3.30.420.40">
    <property type="match status" value="2"/>
</dbReference>
<comment type="subcellular location">
    <subcellularLocation>
        <location evidence="6">Cytoplasm</location>
    </subcellularLocation>
</comment>
<feature type="binding site" evidence="6">
    <location>
        <position position="91"/>
    </location>
    <ligand>
        <name>substrate</name>
    </ligand>
</feature>
<keyword evidence="2 6" id="KW-0808">Transferase</keyword>
<dbReference type="GO" id="GO:0005737">
    <property type="term" value="C:cytoplasm"/>
    <property type="evidence" value="ECO:0007669"/>
    <property type="project" value="UniProtKB-SubCell"/>
</dbReference>
<dbReference type="Pfam" id="PF00871">
    <property type="entry name" value="Acetate_kinase"/>
    <property type="match status" value="1"/>
</dbReference>
<dbReference type="Proteomes" id="UP000671879">
    <property type="component" value="Chromosome"/>
</dbReference>
<keyword evidence="4 6" id="KW-0418">Kinase</keyword>
<dbReference type="EMBL" id="CP072943">
    <property type="protein sequence ID" value="QTX32924.1"/>
    <property type="molecule type" value="Genomic_DNA"/>
</dbReference>
<evidence type="ECO:0000313" key="9">
    <source>
        <dbReference type="Proteomes" id="UP000671879"/>
    </source>
</evidence>
<feature type="binding site" evidence="6">
    <location>
        <position position="14"/>
    </location>
    <ligand>
        <name>ATP</name>
        <dbReference type="ChEBI" id="CHEBI:30616"/>
    </ligand>
</feature>
<dbReference type="InterPro" id="IPR000890">
    <property type="entry name" value="Aliphatic_acid_kin_short-chain"/>
</dbReference>
<dbReference type="PROSITE" id="PS01076">
    <property type="entry name" value="ACETATE_KINASE_2"/>
    <property type="match status" value="1"/>
</dbReference>
<dbReference type="InterPro" id="IPR043129">
    <property type="entry name" value="ATPase_NBD"/>
</dbReference>
<feature type="binding site" evidence="6">
    <location>
        <position position="384"/>
    </location>
    <ligand>
        <name>Mg(2+)</name>
        <dbReference type="ChEBI" id="CHEBI:18420"/>
    </ligand>
</feature>
<evidence type="ECO:0000313" key="8">
    <source>
        <dbReference type="EMBL" id="QTX32924.1"/>
    </source>
</evidence>
<accession>A0A9Q7AEM9</accession>
<comment type="pathway">
    <text evidence="6">Metabolic intermediate biosynthesis; acetyl-CoA biosynthesis; acetyl-CoA from acetate: step 1/2.</text>
</comment>
<comment type="catalytic activity">
    <reaction evidence="6">
        <text>acetate + ATP = acetyl phosphate + ADP</text>
        <dbReference type="Rhea" id="RHEA:11352"/>
        <dbReference type="ChEBI" id="CHEBI:22191"/>
        <dbReference type="ChEBI" id="CHEBI:30089"/>
        <dbReference type="ChEBI" id="CHEBI:30616"/>
        <dbReference type="ChEBI" id="CHEBI:456216"/>
        <dbReference type="EC" id="2.7.2.1"/>
    </reaction>
</comment>
<keyword evidence="5 6" id="KW-0067">ATP-binding</keyword>
<evidence type="ECO:0000256" key="7">
    <source>
        <dbReference type="RuleBase" id="RU003835"/>
    </source>
</evidence>
<dbReference type="PROSITE" id="PS01075">
    <property type="entry name" value="ACETATE_KINASE_1"/>
    <property type="match status" value="1"/>
</dbReference>
<dbReference type="GO" id="GO:0006083">
    <property type="term" value="P:acetate metabolic process"/>
    <property type="evidence" value="ECO:0007669"/>
    <property type="project" value="TreeGrafter"/>
</dbReference>
<comment type="cofactor">
    <cofactor evidence="6">
        <name>Mg(2+)</name>
        <dbReference type="ChEBI" id="CHEBI:18420"/>
    </cofactor>
    <cofactor evidence="6">
        <name>Mn(2+)</name>
        <dbReference type="ChEBI" id="CHEBI:29035"/>
    </cofactor>
    <text evidence="6">Mg(2+). Can also accept Mn(2+).</text>
</comment>
<keyword evidence="3 6" id="KW-0547">Nucleotide-binding</keyword>
<dbReference type="KEGG" id="aram:KAR29_03145"/>
<evidence type="ECO:0000256" key="4">
    <source>
        <dbReference type="ARBA" id="ARBA00022777"/>
    </source>
</evidence>
<keyword evidence="6" id="KW-0963">Cytoplasm</keyword>
<comment type="subunit">
    <text evidence="6">Homodimer.</text>
</comment>
<feature type="binding site" evidence="6">
    <location>
        <begin position="208"/>
        <end position="212"/>
    </location>
    <ligand>
        <name>ATP</name>
        <dbReference type="ChEBI" id="CHEBI:30616"/>
    </ligand>
</feature>
<dbReference type="CDD" id="cd24010">
    <property type="entry name" value="ASKHA_NBD_AcK_PK"/>
    <property type="match status" value="1"/>
</dbReference>
<dbReference type="GO" id="GO:0005524">
    <property type="term" value="F:ATP binding"/>
    <property type="evidence" value="ECO:0007669"/>
    <property type="project" value="UniProtKB-KW"/>
</dbReference>
<reference evidence="9" key="1">
    <citation type="submission" date="2021-04" db="EMBL/GenBank/DDBJ databases">
        <title>A novel Synergistetes isolate from a pyrite-forming mixed culture.</title>
        <authorList>
            <person name="Bunk B."/>
            <person name="Sproer C."/>
            <person name="Spring S."/>
            <person name="Pester M."/>
        </authorList>
    </citation>
    <scope>NUCLEOTIDE SEQUENCE [LARGE SCALE GENOMIC DNA]</scope>
    <source>
        <strain evidence="9">J.5.4.2-T.3.5.2</strain>
    </source>
</reference>
<dbReference type="AlphaFoldDB" id="A0A9Q7AEM9"/>
<proteinExistence type="inferred from homology"/>
<dbReference type="EC" id="2.7.2.1" evidence="6"/>
<gene>
    <name evidence="6" type="primary">ackA</name>
    <name evidence="8" type="ORF">KAR29_03145</name>
</gene>
<dbReference type="RefSeq" id="WP_274374189.1">
    <property type="nucleotide sequence ID" value="NZ_CP072943.1"/>
</dbReference>
<organism evidence="8 9">
    <name type="scientific">Aminithiophilus ramosus</name>
    <dbReference type="NCBI Taxonomy" id="3029084"/>
    <lineage>
        <taxon>Bacteria</taxon>
        <taxon>Thermotogati</taxon>
        <taxon>Synergistota</taxon>
        <taxon>Synergistia</taxon>
        <taxon>Synergistales</taxon>
        <taxon>Aminithiophilaceae</taxon>
        <taxon>Aminithiophilus</taxon>
    </lineage>
</organism>